<sequence length="159" mass="17952">TAFIDHGKPPTTDAPESDSEPATPEERSPEPDSRLFFTPKKSLDVRKQLNTIVRDLRTVATKAGKALDEKNIENAALKHKISHLQAELESQKPYSKKRVKVSGPEKLATMEAIIEAQKASELPPRRRRAPQPTIEPNLIEEAREQIEHGLRQLHEQIDE</sequence>
<keyword evidence="3" id="KW-1185">Reference proteome</keyword>
<evidence type="ECO:0000313" key="3">
    <source>
        <dbReference type="Proteomes" id="UP001301769"/>
    </source>
</evidence>
<dbReference type="AlphaFoldDB" id="A0AAN7B7I3"/>
<evidence type="ECO:0000256" key="1">
    <source>
        <dbReference type="SAM" id="MobiDB-lite"/>
    </source>
</evidence>
<dbReference type="Proteomes" id="UP001301769">
    <property type="component" value="Unassembled WGS sequence"/>
</dbReference>
<feature type="non-terminal residue" evidence="2">
    <location>
        <position position="1"/>
    </location>
</feature>
<dbReference type="EMBL" id="MU858078">
    <property type="protein sequence ID" value="KAK4215631.1"/>
    <property type="molecule type" value="Genomic_DNA"/>
</dbReference>
<feature type="region of interest" description="Disordered" evidence="1">
    <location>
        <begin position="116"/>
        <end position="137"/>
    </location>
</feature>
<comment type="caution">
    <text evidence="2">The sequence shown here is derived from an EMBL/GenBank/DDBJ whole genome shotgun (WGS) entry which is preliminary data.</text>
</comment>
<organism evidence="2 3">
    <name type="scientific">Rhypophila decipiens</name>
    <dbReference type="NCBI Taxonomy" id="261697"/>
    <lineage>
        <taxon>Eukaryota</taxon>
        <taxon>Fungi</taxon>
        <taxon>Dikarya</taxon>
        <taxon>Ascomycota</taxon>
        <taxon>Pezizomycotina</taxon>
        <taxon>Sordariomycetes</taxon>
        <taxon>Sordariomycetidae</taxon>
        <taxon>Sordariales</taxon>
        <taxon>Naviculisporaceae</taxon>
        <taxon>Rhypophila</taxon>
    </lineage>
</organism>
<accession>A0AAN7B7I3</accession>
<name>A0AAN7B7I3_9PEZI</name>
<protein>
    <submittedName>
        <fullName evidence="2">Uncharacterized protein</fullName>
    </submittedName>
</protein>
<feature type="compositionally biased region" description="Basic and acidic residues" evidence="1">
    <location>
        <begin position="24"/>
        <end position="33"/>
    </location>
</feature>
<gene>
    <name evidence="2" type="ORF">QBC37DRAFT_122292</name>
</gene>
<reference evidence="2" key="2">
    <citation type="submission" date="2023-05" db="EMBL/GenBank/DDBJ databases">
        <authorList>
            <consortium name="Lawrence Berkeley National Laboratory"/>
            <person name="Steindorff A."/>
            <person name="Hensen N."/>
            <person name="Bonometti L."/>
            <person name="Westerberg I."/>
            <person name="Brannstrom I.O."/>
            <person name="Guillou S."/>
            <person name="Cros-Aarteil S."/>
            <person name="Calhoun S."/>
            <person name="Haridas S."/>
            <person name="Kuo A."/>
            <person name="Mondo S."/>
            <person name="Pangilinan J."/>
            <person name="Riley R."/>
            <person name="Labutti K."/>
            <person name="Andreopoulos B."/>
            <person name="Lipzen A."/>
            <person name="Chen C."/>
            <person name="Yanf M."/>
            <person name="Daum C."/>
            <person name="Ng V."/>
            <person name="Clum A."/>
            <person name="Ohm R."/>
            <person name="Martin F."/>
            <person name="Silar P."/>
            <person name="Natvig D."/>
            <person name="Lalanne C."/>
            <person name="Gautier V."/>
            <person name="Ament-Velasquez S.L."/>
            <person name="Kruys A."/>
            <person name="Hutchinson M.I."/>
            <person name="Powell A.J."/>
            <person name="Barry K."/>
            <person name="Miller A.N."/>
            <person name="Grigoriev I.V."/>
            <person name="Debuchy R."/>
            <person name="Gladieux P."/>
            <person name="Thoren M.H."/>
            <person name="Johannesson H."/>
        </authorList>
    </citation>
    <scope>NUCLEOTIDE SEQUENCE</scope>
    <source>
        <strain evidence="2">PSN293</strain>
    </source>
</reference>
<reference evidence="2" key="1">
    <citation type="journal article" date="2023" name="Mol. Phylogenet. Evol.">
        <title>Genome-scale phylogeny and comparative genomics of the fungal order Sordariales.</title>
        <authorList>
            <person name="Hensen N."/>
            <person name="Bonometti L."/>
            <person name="Westerberg I."/>
            <person name="Brannstrom I.O."/>
            <person name="Guillou S."/>
            <person name="Cros-Aarteil S."/>
            <person name="Calhoun S."/>
            <person name="Haridas S."/>
            <person name="Kuo A."/>
            <person name="Mondo S."/>
            <person name="Pangilinan J."/>
            <person name="Riley R."/>
            <person name="LaButti K."/>
            <person name="Andreopoulos B."/>
            <person name="Lipzen A."/>
            <person name="Chen C."/>
            <person name="Yan M."/>
            <person name="Daum C."/>
            <person name="Ng V."/>
            <person name="Clum A."/>
            <person name="Steindorff A."/>
            <person name="Ohm R.A."/>
            <person name="Martin F."/>
            <person name="Silar P."/>
            <person name="Natvig D.O."/>
            <person name="Lalanne C."/>
            <person name="Gautier V."/>
            <person name="Ament-Velasquez S.L."/>
            <person name="Kruys A."/>
            <person name="Hutchinson M.I."/>
            <person name="Powell A.J."/>
            <person name="Barry K."/>
            <person name="Miller A.N."/>
            <person name="Grigoriev I.V."/>
            <person name="Debuchy R."/>
            <person name="Gladieux P."/>
            <person name="Hiltunen Thoren M."/>
            <person name="Johannesson H."/>
        </authorList>
    </citation>
    <scope>NUCLEOTIDE SEQUENCE</scope>
    <source>
        <strain evidence="2">PSN293</strain>
    </source>
</reference>
<feature type="region of interest" description="Disordered" evidence="1">
    <location>
        <begin position="1"/>
        <end position="39"/>
    </location>
</feature>
<proteinExistence type="predicted"/>
<evidence type="ECO:0000313" key="2">
    <source>
        <dbReference type="EMBL" id="KAK4215631.1"/>
    </source>
</evidence>